<evidence type="ECO:0000313" key="4">
    <source>
        <dbReference type="Proteomes" id="UP001596091"/>
    </source>
</evidence>
<dbReference type="Proteomes" id="UP001596091">
    <property type="component" value="Unassembled WGS sequence"/>
</dbReference>
<evidence type="ECO:0000313" key="3">
    <source>
        <dbReference type="EMBL" id="MFC5861442.1"/>
    </source>
</evidence>
<dbReference type="InterPro" id="IPR018637">
    <property type="entry name" value="DUF2059"/>
</dbReference>
<evidence type="ECO:0000256" key="1">
    <source>
        <dbReference type="SAM" id="SignalP"/>
    </source>
</evidence>
<feature type="chain" id="PRO_5046321470" evidence="1">
    <location>
        <begin position="19"/>
        <end position="203"/>
    </location>
</feature>
<accession>A0ABW1EAU0</accession>
<dbReference type="RefSeq" id="WP_263333683.1">
    <property type="nucleotide sequence ID" value="NZ_JAGSYH010000002.1"/>
</dbReference>
<protein>
    <submittedName>
        <fullName evidence="3">DUF2059 domain-containing protein</fullName>
    </submittedName>
</protein>
<proteinExistence type="predicted"/>
<keyword evidence="4" id="KW-1185">Reference proteome</keyword>
<keyword evidence="1" id="KW-0732">Signal</keyword>
<sequence length="203" mass="22912">MTLAAMILAAITASTVYAQTGSAEPSEHATVIQLQKSEIAPEDQPTDKQLDKLFTAMRLRSQFDTMVKSMSALMQQQVAQQIKEMDAGASGSNVSAEKQKAIEAFTKKYMDRAMALYPVTEMIQDMGNLYKRHINREDVDAITAFYQSPAAQHLLDVQPEIMQEYMPIVQTRVQERTKILMDEMKRDAEKMKQSSQSHTNKQS</sequence>
<feature type="signal peptide" evidence="1">
    <location>
        <begin position="1"/>
        <end position="18"/>
    </location>
</feature>
<gene>
    <name evidence="3" type="ORF">ACFPT7_03995</name>
</gene>
<organism evidence="3 4">
    <name type="scientific">Acidicapsa dinghuensis</name>
    <dbReference type="NCBI Taxonomy" id="2218256"/>
    <lineage>
        <taxon>Bacteria</taxon>
        <taxon>Pseudomonadati</taxon>
        <taxon>Acidobacteriota</taxon>
        <taxon>Terriglobia</taxon>
        <taxon>Terriglobales</taxon>
        <taxon>Acidobacteriaceae</taxon>
        <taxon>Acidicapsa</taxon>
    </lineage>
</organism>
<reference evidence="4" key="1">
    <citation type="journal article" date="2019" name="Int. J. Syst. Evol. Microbiol.">
        <title>The Global Catalogue of Microorganisms (GCM) 10K type strain sequencing project: providing services to taxonomists for standard genome sequencing and annotation.</title>
        <authorList>
            <consortium name="The Broad Institute Genomics Platform"/>
            <consortium name="The Broad Institute Genome Sequencing Center for Infectious Disease"/>
            <person name="Wu L."/>
            <person name="Ma J."/>
        </authorList>
    </citation>
    <scope>NUCLEOTIDE SEQUENCE [LARGE SCALE GENOMIC DNA]</scope>
    <source>
        <strain evidence="4">JCM 4087</strain>
    </source>
</reference>
<dbReference type="EMBL" id="JBHSPH010000001">
    <property type="protein sequence ID" value="MFC5861442.1"/>
    <property type="molecule type" value="Genomic_DNA"/>
</dbReference>
<dbReference type="Pfam" id="PF09832">
    <property type="entry name" value="DUF2059"/>
    <property type="match status" value="1"/>
</dbReference>
<feature type="domain" description="DUF2059" evidence="2">
    <location>
        <begin position="121"/>
        <end position="176"/>
    </location>
</feature>
<comment type="caution">
    <text evidence="3">The sequence shown here is derived from an EMBL/GenBank/DDBJ whole genome shotgun (WGS) entry which is preliminary data.</text>
</comment>
<name>A0ABW1EAU0_9BACT</name>
<evidence type="ECO:0000259" key="2">
    <source>
        <dbReference type="Pfam" id="PF09832"/>
    </source>
</evidence>